<organism evidence="2 3">
    <name type="scientific">Streptomyces thermocarboxydovorans</name>
    <dbReference type="NCBI Taxonomy" id="59298"/>
    <lineage>
        <taxon>Bacteria</taxon>
        <taxon>Bacillati</taxon>
        <taxon>Actinomycetota</taxon>
        <taxon>Actinomycetes</taxon>
        <taxon>Kitasatosporales</taxon>
        <taxon>Streptomycetaceae</taxon>
        <taxon>Streptomyces</taxon>
    </lineage>
</organism>
<name>A0ABN1HSJ9_9ACTN</name>
<feature type="compositionally biased region" description="Low complexity" evidence="1">
    <location>
        <begin position="40"/>
        <end position="50"/>
    </location>
</feature>
<dbReference type="Proteomes" id="UP001500724">
    <property type="component" value="Unassembled WGS sequence"/>
</dbReference>
<accession>A0ABN1HSJ9</accession>
<keyword evidence="3" id="KW-1185">Reference proteome</keyword>
<proteinExistence type="predicted"/>
<evidence type="ECO:0000313" key="2">
    <source>
        <dbReference type="EMBL" id="GAA0665532.1"/>
    </source>
</evidence>
<gene>
    <name evidence="2" type="ORF">GCM10009535_51590</name>
</gene>
<feature type="region of interest" description="Disordered" evidence="1">
    <location>
        <begin position="1"/>
        <end position="117"/>
    </location>
</feature>
<evidence type="ECO:0000313" key="3">
    <source>
        <dbReference type="Proteomes" id="UP001500724"/>
    </source>
</evidence>
<protein>
    <submittedName>
        <fullName evidence="2">Uncharacterized protein</fullName>
    </submittedName>
</protein>
<comment type="caution">
    <text evidence="2">The sequence shown here is derived from an EMBL/GenBank/DDBJ whole genome shotgun (WGS) entry which is preliminary data.</text>
</comment>
<evidence type="ECO:0000256" key="1">
    <source>
        <dbReference type="SAM" id="MobiDB-lite"/>
    </source>
</evidence>
<sequence length="117" mass="12072">MRPGLSVRDLPARGTCPPGPVRPGPARPDLSVRDLPARDLSSAGLPSGSARGRGGRRQREAQPAPHTAAGGSSRHPPGAATVVGATLRGGPHNLSPPHRRHRTNHRTRPGGPPLTPS</sequence>
<feature type="compositionally biased region" description="Basic residues" evidence="1">
    <location>
        <begin position="97"/>
        <end position="108"/>
    </location>
</feature>
<feature type="compositionally biased region" description="Pro residues" evidence="1">
    <location>
        <begin position="17"/>
        <end position="26"/>
    </location>
</feature>
<reference evidence="2 3" key="1">
    <citation type="journal article" date="2019" name="Int. J. Syst. Evol. Microbiol.">
        <title>The Global Catalogue of Microorganisms (GCM) 10K type strain sequencing project: providing services to taxonomists for standard genome sequencing and annotation.</title>
        <authorList>
            <consortium name="The Broad Institute Genomics Platform"/>
            <consortium name="The Broad Institute Genome Sequencing Center for Infectious Disease"/>
            <person name="Wu L."/>
            <person name="Ma J."/>
        </authorList>
    </citation>
    <scope>NUCLEOTIDE SEQUENCE [LARGE SCALE GENOMIC DNA]</scope>
    <source>
        <strain evidence="2 3">JCM 10367</strain>
    </source>
</reference>
<dbReference type="EMBL" id="BAAAGU010000066">
    <property type="protein sequence ID" value="GAA0665532.1"/>
    <property type="molecule type" value="Genomic_DNA"/>
</dbReference>